<feature type="region of interest" description="Disordered" evidence="1">
    <location>
        <begin position="35"/>
        <end position="187"/>
    </location>
</feature>
<dbReference type="EMBL" id="JARAKH010000002">
    <property type="protein sequence ID" value="KAK8407022.1"/>
    <property type="molecule type" value="Genomic_DNA"/>
</dbReference>
<reference evidence="2 3" key="1">
    <citation type="submission" date="2023-03" db="EMBL/GenBank/DDBJ databases">
        <title>High-quality genome of Scylla paramamosain provides insights in environmental adaptation.</title>
        <authorList>
            <person name="Zhang L."/>
        </authorList>
    </citation>
    <scope>NUCLEOTIDE SEQUENCE [LARGE SCALE GENOMIC DNA]</scope>
    <source>
        <strain evidence="2">LZ_2023a</strain>
        <tissue evidence="2">Muscle</tissue>
    </source>
</reference>
<feature type="compositionally biased region" description="Pro residues" evidence="1">
    <location>
        <begin position="96"/>
        <end position="106"/>
    </location>
</feature>
<accession>A0AAW0V3X8</accession>
<dbReference type="AlphaFoldDB" id="A0AAW0V3X8"/>
<feature type="compositionally biased region" description="Acidic residues" evidence="1">
    <location>
        <begin position="46"/>
        <end position="62"/>
    </location>
</feature>
<evidence type="ECO:0000313" key="2">
    <source>
        <dbReference type="EMBL" id="KAK8407022.1"/>
    </source>
</evidence>
<sequence>MVHKKSTYRLNYRNYAPHVRKTVWQENNDIRLRRREEERSHHSIEESDSDCVCDESEEEEQVEGPAPRGLGAVRHSGPRDRFTGSQEQNRHRAIPPNRPTDPPPNVPRLRFSPEHSPRISDQQRTPDSTDDEVGREERSTTGQQGNGRGSEGDGLHETQVTDHNVTMESRNRTRSSSMQLGVMRPGGQAREYDLIPAEREEQDGVSRKGVLPRTRITKSWQFPLTSQLSRTTRRNYHNRNRITYVPCGTSSSVRHIGDKTSFNIHLKQRSGTANSTSSLFIQE</sequence>
<evidence type="ECO:0000256" key="1">
    <source>
        <dbReference type="SAM" id="MobiDB-lite"/>
    </source>
</evidence>
<feature type="compositionally biased region" description="Basic and acidic residues" evidence="1">
    <location>
        <begin position="150"/>
        <end position="160"/>
    </location>
</feature>
<feature type="compositionally biased region" description="Basic and acidic residues" evidence="1">
    <location>
        <begin position="35"/>
        <end position="45"/>
    </location>
</feature>
<organism evidence="2 3">
    <name type="scientific">Scylla paramamosain</name>
    <name type="common">Mud crab</name>
    <dbReference type="NCBI Taxonomy" id="85552"/>
    <lineage>
        <taxon>Eukaryota</taxon>
        <taxon>Metazoa</taxon>
        <taxon>Ecdysozoa</taxon>
        <taxon>Arthropoda</taxon>
        <taxon>Crustacea</taxon>
        <taxon>Multicrustacea</taxon>
        <taxon>Malacostraca</taxon>
        <taxon>Eumalacostraca</taxon>
        <taxon>Eucarida</taxon>
        <taxon>Decapoda</taxon>
        <taxon>Pleocyemata</taxon>
        <taxon>Brachyura</taxon>
        <taxon>Eubrachyura</taxon>
        <taxon>Portunoidea</taxon>
        <taxon>Portunidae</taxon>
        <taxon>Portuninae</taxon>
        <taxon>Scylla</taxon>
    </lineage>
</organism>
<gene>
    <name evidence="2" type="ORF">O3P69_007524</name>
</gene>
<protein>
    <submittedName>
        <fullName evidence="2">Uncharacterized protein</fullName>
    </submittedName>
</protein>
<proteinExistence type="predicted"/>
<keyword evidence="3" id="KW-1185">Reference proteome</keyword>
<feature type="compositionally biased region" description="Polar residues" evidence="1">
    <location>
        <begin position="161"/>
        <end position="179"/>
    </location>
</feature>
<name>A0AAW0V3X8_SCYPA</name>
<evidence type="ECO:0000313" key="3">
    <source>
        <dbReference type="Proteomes" id="UP001487740"/>
    </source>
</evidence>
<dbReference type="Proteomes" id="UP001487740">
    <property type="component" value="Unassembled WGS sequence"/>
</dbReference>
<comment type="caution">
    <text evidence="2">The sequence shown here is derived from an EMBL/GenBank/DDBJ whole genome shotgun (WGS) entry which is preliminary data.</text>
</comment>